<organism evidence="16 17">
    <name type="scientific">Allacma fusca</name>
    <dbReference type="NCBI Taxonomy" id="39272"/>
    <lineage>
        <taxon>Eukaryota</taxon>
        <taxon>Metazoa</taxon>
        <taxon>Ecdysozoa</taxon>
        <taxon>Arthropoda</taxon>
        <taxon>Hexapoda</taxon>
        <taxon>Collembola</taxon>
        <taxon>Symphypleona</taxon>
        <taxon>Sminthuridae</taxon>
        <taxon>Allacma</taxon>
    </lineage>
</organism>
<dbReference type="EMBL" id="CAJVCH010321517">
    <property type="protein sequence ID" value="CAG7786611.1"/>
    <property type="molecule type" value="Genomic_DNA"/>
</dbReference>
<evidence type="ECO:0000256" key="5">
    <source>
        <dbReference type="ARBA" id="ARBA00022723"/>
    </source>
</evidence>
<dbReference type="GO" id="GO:0046513">
    <property type="term" value="P:ceramide biosynthetic process"/>
    <property type="evidence" value="ECO:0007669"/>
    <property type="project" value="TreeGrafter"/>
</dbReference>
<dbReference type="Pfam" id="PF00149">
    <property type="entry name" value="Metallophos"/>
    <property type="match status" value="1"/>
</dbReference>
<reference evidence="16" key="1">
    <citation type="submission" date="2021-06" db="EMBL/GenBank/DDBJ databases">
        <authorList>
            <person name="Hodson N. C."/>
            <person name="Mongue J. A."/>
            <person name="Jaron S. K."/>
        </authorList>
    </citation>
    <scope>NUCLEOTIDE SEQUENCE</scope>
</reference>
<dbReference type="AlphaFoldDB" id="A0A8J2P3K8"/>
<comment type="cofactor">
    <cofactor evidence="1">
        <name>Zn(2+)</name>
        <dbReference type="ChEBI" id="CHEBI:29105"/>
    </cofactor>
</comment>
<feature type="region of interest" description="Disordered" evidence="14">
    <location>
        <begin position="735"/>
        <end position="754"/>
    </location>
</feature>
<dbReference type="GO" id="GO:0016798">
    <property type="term" value="F:hydrolase activity, acting on glycosyl bonds"/>
    <property type="evidence" value="ECO:0007669"/>
    <property type="project" value="UniProtKB-KW"/>
</dbReference>
<evidence type="ECO:0000256" key="9">
    <source>
        <dbReference type="ARBA" id="ARBA00023157"/>
    </source>
</evidence>
<dbReference type="FunFam" id="3.60.21.10:FF:000077">
    <property type="entry name" value="Sphingomyelin phosphodiesterase"/>
    <property type="match status" value="1"/>
</dbReference>
<keyword evidence="4" id="KW-0964">Secreted</keyword>
<keyword evidence="5" id="KW-0479">Metal-binding</keyword>
<gene>
    <name evidence="16" type="ORF">AFUS01_LOCUS25172</name>
</gene>
<feature type="compositionally biased region" description="Basic residues" evidence="14">
    <location>
        <begin position="735"/>
        <end position="744"/>
    </location>
</feature>
<evidence type="ECO:0000256" key="3">
    <source>
        <dbReference type="ARBA" id="ARBA00008234"/>
    </source>
</evidence>
<dbReference type="InterPro" id="IPR041805">
    <property type="entry name" value="ASMase/PPN1_MPP"/>
</dbReference>
<comment type="function">
    <text evidence="13">Converts sphingomyelin to ceramide.</text>
</comment>
<dbReference type="GO" id="GO:0006685">
    <property type="term" value="P:sphingomyelin catabolic process"/>
    <property type="evidence" value="ECO:0007669"/>
    <property type="project" value="TreeGrafter"/>
</dbReference>
<keyword evidence="8" id="KW-0862">Zinc</keyword>
<evidence type="ECO:0000256" key="6">
    <source>
        <dbReference type="ARBA" id="ARBA00022729"/>
    </source>
</evidence>
<comment type="similarity">
    <text evidence="3">Belongs to the acid sphingomyelinase family.</text>
</comment>
<sequence>MLEFWCGNLKRPRKHGSVKNQNHWTVLKSASLLTVLISASAWGQTVRLTTPVNTHYHDYSTASTMVSRNDVNNYWISSSSPSIISVTKGPATTGQPTVGGSDNKNNMREISNLTDELAEASLTTASSRADHGRSMDGITSLLSRFSKVLDLGKVVREIETSVMTSVSCTACRAGVGLLFHYVHSGRTNEEISLAATKLCINLKMQTPRVCSGIINLYIDEVVEVLRGVILDSNDICALVVGETCGKQNSPHLQWNVAFPPIPKPPVHAHIEPKSGAPKLKVLQISDTHWDPHYEAGSNADCKEPLCCRLSSGPVPPRPHLGAGIWGDYRKCDTPRNTMESMFDHISRTHPDIDYIIWTGDIPAHDVWNQTKSANLEIIKDTVDLFMQYFPETPIFPALGNHEGAPVNSFAPPWVKNPRFSIDWLYDELQKEWSRWLPATSRSTLREGAYYSTIIKPGFKLISLNMNYCNNKNWWLLMNSTDPTDELKWLIFELQSSELAHEKVHIIGHIPPGHSDCMATWSRNYYRIVTRFESTIAAQFFGHTHFDELELFYPKEDPFRASGVAYIGPSVTPYFNLNPGYRIYYVDGDYSSSSRSVIDHETWVTDLGEANRIRAPKLTWYKLYSARDAYGMSSLSPTNWDDFVMSMYKNRRLFNLYYRFYNKNSPVAPDCDDECMKRLLCDARSGKSHAREETCRPRPANLRSSRDGFSTNKPQSRMAMIFGSISSAKKSVSKKFYRTKSHGHGKTASENLSTS</sequence>
<dbReference type="PANTHER" id="PTHR10340">
    <property type="entry name" value="SPHINGOMYELIN PHOSPHODIESTERASE"/>
    <property type="match status" value="1"/>
</dbReference>
<dbReference type="FunFam" id="1.10.225.10:FF:000010">
    <property type="entry name" value="Sphingomyelin phosphodiesterase"/>
    <property type="match status" value="1"/>
</dbReference>
<evidence type="ECO:0000313" key="16">
    <source>
        <dbReference type="EMBL" id="CAG7786611.1"/>
    </source>
</evidence>
<dbReference type="CDD" id="cd00842">
    <property type="entry name" value="MPP_ASMase"/>
    <property type="match status" value="1"/>
</dbReference>
<evidence type="ECO:0000256" key="4">
    <source>
        <dbReference type="ARBA" id="ARBA00022525"/>
    </source>
</evidence>
<evidence type="ECO:0000256" key="2">
    <source>
        <dbReference type="ARBA" id="ARBA00004613"/>
    </source>
</evidence>
<dbReference type="SMART" id="SM00741">
    <property type="entry name" value="SapB"/>
    <property type="match status" value="1"/>
</dbReference>
<evidence type="ECO:0000256" key="10">
    <source>
        <dbReference type="ARBA" id="ARBA00023180"/>
    </source>
</evidence>
<comment type="subcellular location">
    <subcellularLocation>
        <location evidence="2">Secreted</location>
    </subcellularLocation>
</comment>
<feature type="compositionally biased region" description="Polar residues" evidence="14">
    <location>
        <begin position="90"/>
        <end position="106"/>
    </location>
</feature>
<feature type="domain" description="Saposin B-type" evidence="15">
    <location>
        <begin position="164"/>
        <end position="248"/>
    </location>
</feature>
<evidence type="ECO:0000256" key="13">
    <source>
        <dbReference type="ARBA" id="ARBA00059094"/>
    </source>
</evidence>
<dbReference type="PANTHER" id="PTHR10340:SF34">
    <property type="entry name" value="SPHINGOMYELIN PHOSPHODIESTERASE"/>
    <property type="match status" value="1"/>
</dbReference>
<evidence type="ECO:0000256" key="12">
    <source>
        <dbReference type="ARBA" id="ARBA00047268"/>
    </source>
</evidence>
<dbReference type="InterPro" id="IPR004843">
    <property type="entry name" value="Calcineurin-like_PHP"/>
</dbReference>
<protein>
    <recommendedName>
        <fullName evidence="15">Saposin B-type domain-containing protein</fullName>
    </recommendedName>
</protein>
<dbReference type="GO" id="GO:0005764">
    <property type="term" value="C:lysosome"/>
    <property type="evidence" value="ECO:0007669"/>
    <property type="project" value="TreeGrafter"/>
</dbReference>
<dbReference type="GO" id="GO:0005615">
    <property type="term" value="C:extracellular space"/>
    <property type="evidence" value="ECO:0007669"/>
    <property type="project" value="TreeGrafter"/>
</dbReference>
<comment type="catalytic activity">
    <reaction evidence="12">
        <text>a sphingomyelin + H2O = phosphocholine + an N-acylsphing-4-enine + H(+)</text>
        <dbReference type="Rhea" id="RHEA:19253"/>
        <dbReference type="ChEBI" id="CHEBI:15377"/>
        <dbReference type="ChEBI" id="CHEBI:15378"/>
        <dbReference type="ChEBI" id="CHEBI:17636"/>
        <dbReference type="ChEBI" id="CHEBI:52639"/>
        <dbReference type="ChEBI" id="CHEBI:295975"/>
        <dbReference type="EC" id="3.1.4.12"/>
    </reaction>
    <physiologicalReaction direction="left-to-right" evidence="12">
        <dbReference type="Rhea" id="RHEA:19254"/>
    </physiologicalReaction>
</comment>
<evidence type="ECO:0000256" key="8">
    <source>
        <dbReference type="ARBA" id="ARBA00022833"/>
    </source>
</evidence>
<evidence type="ECO:0000256" key="14">
    <source>
        <dbReference type="SAM" id="MobiDB-lite"/>
    </source>
</evidence>
<keyword evidence="11" id="KW-0326">Glycosidase</keyword>
<name>A0A8J2P3K8_9HEXA</name>
<feature type="region of interest" description="Disordered" evidence="14">
    <location>
        <begin position="687"/>
        <end position="712"/>
    </location>
</feature>
<evidence type="ECO:0000313" key="17">
    <source>
        <dbReference type="Proteomes" id="UP000708208"/>
    </source>
</evidence>
<dbReference type="Proteomes" id="UP000708208">
    <property type="component" value="Unassembled WGS sequence"/>
</dbReference>
<dbReference type="GO" id="GO:0016020">
    <property type="term" value="C:membrane"/>
    <property type="evidence" value="ECO:0007669"/>
    <property type="project" value="GOC"/>
</dbReference>
<evidence type="ECO:0000256" key="1">
    <source>
        <dbReference type="ARBA" id="ARBA00001947"/>
    </source>
</evidence>
<dbReference type="PROSITE" id="PS50015">
    <property type="entry name" value="SAP_B"/>
    <property type="match status" value="1"/>
</dbReference>
<keyword evidence="7" id="KW-0378">Hydrolase</keyword>
<keyword evidence="6" id="KW-0732">Signal</keyword>
<evidence type="ECO:0000256" key="7">
    <source>
        <dbReference type="ARBA" id="ARBA00022801"/>
    </source>
</evidence>
<comment type="caution">
    <text evidence="16">The sequence shown here is derived from an EMBL/GenBank/DDBJ whole genome shotgun (WGS) entry which is preliminary data.</text>
</comment>
<evidence type="ECO:0000259" key="15">
    <source>
        <dbReference type="PROSITE" id="PS50015"/>
    </source>
</evidence>
<keyword evidence="10" id="KW-0325">Glycoprotein</keyword>
<proteinExistence type="inferred from homology"/>
<feature type="region of interest" description="Disordered" evidence="14">
    <location>
        <begin position="86"/>
        <end position="106"/>
    </location>
</feature>
<dbReference type="InterPro" id="IPR008139">
    <property type="entry name" value="SaposinB_dom"/>
</dbReference>
<evidence type="ECO:0000256" key="11">
    <source>
        <dbReference type="ARBA" id="ARBA00023295"/>
    </source>
</evidence>
<dbReference type="GO" id="GO:0061750">
    <property type="term" value="F:acid sphingomyelin phosphodiesterase activity"/>
    <property type="evidence" value="ECO:0007669"/>
    <property type="project" value="TreeGrafter"/>
</dbReference>
<dbReference type="OrthoDB" id="282973at2759"/>
<accession>A0A8J2P3K8</accession>
<keyword evidence="17" id="KW-1185">Reference proteome</keyword>
<keyword evidence="9" id="KW-1015">Disulfide bond</keyword>
<dbReference type="GO" id="GO:0046872">
    <property type="term" value="F:metal ion binding"/>
    <property type="evidence" value="ECO:0007669"/>
    <property type="project" value="UniProtKB-KW"/>
</dbReference>